<proteinExistence type="predicted"/>
<feature type="chain" id="PRO_5026819251" evidence="1">
    <location>
        <begin position="23"/>
        <end position="107"/>
    </location>
</feature>
<dbReference type="InterPro" id="IPR039265">
    <property type="entry name" value="DIR1-like"/>
</dbReference>
<dbReference type="GO" id="GO:0005504">
    <property type="term" value="F:fatty acid binding"/>
    <property type="evidence" value="ECO:0007669"/>
    <property type="project" value="InterPro"/>
</dbReference>
<sequence>MGFLGMKFLSAWVFLLVMTSLGEQSKGETCRFTFFSSLVRLLPCRPSVAPFRAIPPTEACCKAVKTLGQPCLCVLVNGPPIAGVDRDLAMLLPEKCNANFDPCELMK</sequence>
<protein>
    <submittedName>
        <fullName evidence="4">Protein LIM3</fullName>
    </submittedName>
</protein>
<dbReference type="GO" id="GO:0009627">
    <property type="term" value="P:systemic acquired resistance"/>
    <property type="evidence" value="ECO:0007669"/>
    <property type="project" value="InterPro"/>
</dbReference>
<dbReference type="KEGG" id="mcha:111020340"/>
<feature type="signal peptide" evidence="1">
    <location>
        <begin position="1"/>
        <end position="22"/>
    </location>
</feature>
<dbReference type="GeneID" id="111020340"/>
<keyword evidence="1" id="KW-0732">Signal</keyword>
<feature type="domain" description="Bifunctional inhibitor/plant lipid transfer protein/seed storage helical" evidence="2">
    <location>
        <begin position="22"/>
        <end position="102"/>
    </location>
</feature>
<evidence type="ECO:0000259" key="2">
    <source>
        <dbReference type="Pfam" id="PF14368"/>
    </source>
</evidence>
<dbReference type="Pfam" id="PF14368">
    <property type="entry name" value="LTP_2"/>
    <property type="match status" value="1"/>
</dbReference>
<dbReference type="RefSeq" id="XP_022152678.1">
    <property type="nucleotide sequence ID" value="XM_022296986.1"/>
</dbReference>
<dbReference type="Proteomes" id="UP000504603">
    <property type="component" value="Unplaced"/>
</dbReference>
<dbReference type="PANTHER" id="PTHR33122">
    <property type="entry name" value="LIPID BINDING PROTEIN-RELATED"/>
    <property type="match status" value="1"/>
</dbReference>
<dbReference type="InterPro" id="IPR016140">
    <property type="entry name" value="Bifunc_inhib/LTP/seed_store"/>
</dbReference>
<keyword evidence="3" id="KW-1185">Reference proteome</keyword>
<gene>
    <name evidence="4" type="primary">LOC111020340</name>
</gene>
<dbReference type="SUPFAM" id="SSF47699">
    <property type="entry name" value="Bifunctional inhibitor/lipid-transfer protein/seed storage 2S albumin"/>
    <property type="match status" value="1"/>
</dbReference>
<dbReference type="AlphaFoldDB" id="A0A6J1DFH7"/>
<organism evidence="3 4">
    <name type="scientific">Momordica charantia</name>
    <name type="common">Bitter gourd</name>
    <name type="synonym">Balsam pear</name>
    <dbReference type="NCBI Taxonomy" id="3673"/>
    <lineage>
        <taxon>Eukaryota</taxon>
        <taxon>Viridiplantae</taxon>
        <taxon>Streptophyta</taxon>
        <taxon>Embryophyta</taxon>
        <taxon>Tracheophyta</taxon>
        <taxon>Spermatophyta</taxon>
        <taxon>Magnoliopsida</taxon>
        <taxon>eudicotyledons</taxon>
        <taxon>Gunneridae</taxon>
        <taxon>Pentapetalae</taxon>
        <taxon>rosids</taxon>
        <taxon>fabids</taxon>
        <taxon>Cucurbitales</taxon>
        <taxon>Cucurbitaceae</taxon>
        <taxon>Momordiceae</taxon>
        <taxon>Momordica</taxon>
    </lineage>
</organism>
<dbReference type="PANTHER" id="PTHR33122:SF33">
    <property type="entry name" value="BIFUNCTIONAL INHIBITOR_LIPID-TRANSFER PROTEIN_SEED STORAGE 2S ALBUMIN SUPERFAMILY PROTEIN"/>
    <property type="match status" value="1"/>
</dbReference>
<dbReference type="OrthoDB" id="1911693at2759"/>
<dbReference type="InterPro" id="IPR036312">
    <property type="entry name" value="Bifun_inhib/LTP/seed_sf"/>
</dbReference>
<accession>A0A6J1DFH7</accession>
<evidence type="ECO:0000313" key="3">
    <source>
        <dbReference type="Proteomes" id="UP000504603"/>
    </source>
</evidence>
<dbReference type="Gene3D" id="1.10.110.10">
    <property type="entry name" value="Plant lipid-transfer and hydrophobic proteins"/>
    <property type="match status" value="1"/>
</dbReference>
<evidence type="ECO:0000313" key="4">
    <source>
        <dbReference type="RefSeq" id="XP_022152678.1"/>
    </source>
</evidence>
<evidence type="ECO:0000256" key="1">
    <source>
        <dbReference type="SAM" id="SignalP"/>
    </source>
</evidence>
<name>A0A6J1DFH7_MOMCH</name>
<reference evidence="4" key="1">
    <citation type="submission" date="2025-08" db="UniProtKB">
        <authorList>
            <consortium name="RefSeq"/>
        </authorList>
    </citation>
    <scope>IDENTIFICATION</scope>
    <source>
        <strain evidence="4">OHB3-1</strain>
    </source>
</reference>